<dbReference type="PANTHER" id="PTHR24073">
    <property type="entry name" value="DRAB5-RELATED"/>
    <property type="match status" value="1"/>
</dbReference>
<protein>
    <submittedName>
        <fullName evidence="3">Uncharacterized protein</fullName>
    </submittedName>
</protein>
<dbReference type="EMBL" id="AMZH03005619">
    <property type="protein sequence ID" value="RRT65951.1"/>
    <property type="molecule type" value="Genomic_DNA"/>
</dbReference>
<dbReference type="Proteomes" id="UP000287651">
    <property type="component" value="Unassembled WGS sequence"/>
</dbReference>
<evidence type="ECO:0000313" key="3">
    <source>
        <dbReference type="EMBL" id="RRT65951.1"/>
    </source>
</evidence>
<evidence type="ECO:0000256" key="1">
    <source>
        <dbReference type="ARBA" id="ARBA00022741"/>
    </source>
</evidence>
<dbReference type="SUPFAM" id="SSF52540">
    <property type="entry name" value="P-loop containing nucleoside triphosphate hydrolases"/>
    <property type="match status" value="1"/>
</dbReference>
<dbReference type="Pfam" id="PF00071">
    <property type="entry name" value="Ras"/>
    <property type="match status" value="1"/>
</dbReference>
<dbReference type="InterPro" id="IPR027417">
    <property type="entry name" value="P-loop_NTPase"/>
</dbReference>
<evidence type="ECO:0000256" key="2">
    <source>
        <dbReference type="ARBA" id="ARBA00023134"/>
    </source>
</evidence>
<reference evidence="3 4" key="1">
    <citation type="journal article" date="2014" name="Agronomy (Basel)">
        <title>A Draft Genome Sequence for Ensete ventricosum, the Drought-Tolerant Tree Against Hunger.</title>
        <authorList>
            <person name="Harrison J."/>
            <person name="Moore K.A."/>
            <person name="Paszkiewicz K."/>
            <person name="Jones T."/>
            <person name="Grant M."/>
            <person name="Ambacheew D."/>
            <person name="Muzemil S."/>
            <person name="Studholme D.J."/>
        </authorList>
    </citation>
    <scope>NUCLEOTIDE SEQUENCE [LARGE SCALE GENOMIC DNA]</scope>
</reference>
<evidence type="ECO:0000313" key="4">
    <source>
        <dbReference type="Proteomes" id="UP000287651"/>
    </source>
</evidence>
<dbReference type="Gene3D" id="3.40.50.300">
    <property type="entry name" value="P-loop containing nucleotide triphosphate hydrolases"/>
    <property type="match status" value="1"/>
</dbReference>
<organism evidence="3 4">
    <name type="scientific">Ensete ventricosum</name>
    <name type="common">Abyssinian banana</name>
    <name type="synonym">Musa ensete</name>
    <dbReference type="NCBI Taxonomy" id="4639"/>
    <lineage>
        <taxon>Eukaryota</taxon>
        <taxon>Viridiplantae</taxon>
        <taxon>Streptophyta</taxon>
        <taxon>Embryophyta</taxon>
        <taxon>Tracheophyta</taxon>
        <taxon>Spermatophyta</taxon>
        <taxon>Magnoliopsida</taxon>
        <taxon>Liliopsida</taxon>
        <taxon>Zingiberales</taxon>
        <taxon>Musaceae</taxon>
        <taxon>Ensete</taxon>
    </lineage>
</organism>
<dbReference type="SMART" id="SM00175">
    <property type="entry name" value="RAB"/>
    <property type="match status" value="1"/>
</dbReference>
<dbReference type="GO" id="GO:0005525">
    <property type="term" value="F:GTP binding"/>
    <property type="evidence" value="ECO:0007669"/>
    <property type="project" value="UniProtKB-KW"/>
</dbReference>
<dbReference type="InterPro" id="IPR001806">
    <property type="entry name" value="Small_GTPase"/>
</dbReference>
<dbReference type="GO" id="GO:0003924">
    <property type="term" value="F:GTPase activity"/>
    <property type="evidence" value="ECO:0007669"/>
    <property type="project" value="InterPro"/>
</dbReference>
<feature type="non-terminal residue" evidence="3">
    <location>
        <position position="1"/>
    </location>
</feature>
<comment type="caution">
    <text evidence="3">The sequence shown here is derived from an EMBL/GenBank/DDBJ whole genome shotgun (WGS) entry which is preliminary data.</text>
</comment>
<dbReference type="AlphaFoldDB" id="A0A426ZPV7"/>
<accession>A0A426ZPV7</accession>
<keyword evidence="1" id="KW-0547">Nucleotide-binding</keyword>
<sequence>TVVINDETVRFEIWDTAGQERYHCLAPMYYRGAAAAVVVYDVTNPIPLLFLQATFSRAKKWVQELEIQDGDGFQFSRQILQVILFSVVFCFSKKNSRRTVGTEPSWNSSSRYINRETIYCIFLLLLTVNIVS</sequence>
<name>A0A426ZPV7_ENSVE</name>
<keyword evidence="2" id="KW-0342">GTP-binding</keyword>
<gene>
    <name evidence="3" type="ORF">B296_00026102</name>
</gene>
<proteinExistence type="predicted"/>
<dbReference type="PROSITE" id="PS51419">
    <property type="entry name" value="RAB"/>
    <property type="match status" value="1"/>
</dbReference>